<protein>
    <submittedName>
        <fullName evidence="1">Uncharacterized protein</fullName>
    </submittedName>
</protein>
<organism evidence="1 2">
    <name type="scientific">Marinobacter profundi</name>
    <dbReference type="NCBI Taxonomy" id="2666256"/>
    <lineage>
        <taxon>Bacteria</taxon>
        <taxon>Pseudomonadati</taxon>
        <taxon>Pseudomonadota</taxon>
        <taxon>Gammaproteobacteria</taxon>
        <taxon>Pseudomonadales</taxon>
        <taxon>Marinobacteraceae</taxon>
        <taxon>Marinobacter</taxon>
    </lineage>
</organism>
<comment type="caution">
    <text evidence="1">The sequence shown here is derived from an EMBL/GenBank/DDBJ whole genome shotgun (WGS) entry which is preliminary data.</text>
</comment>
<dbReference type="EMBL" id="NTFH01000004">
    <property type="protein sequence ID" value="PHQ16417.1"/>
    <property type="molecule type" value="Genomic_DNA"/>
</dbReference>
<proteinExistence type="predicted"/>
<reference evidence="1 2" key="1">
    <citation type="submission" date="2017-09" db="EMBL/GenBank/DDBJ databases">
        <title>The draft genome sequences of Marinobacter sp. PWS21.</title>
        <authorList>
            <person name="Cao J."/>
        </authorList>
    </citation>
    <scope>NUCLEOTIDE SEQUENCE [LARGE SCALE GENOMIC DNA]</scope>
    <source>
        <strain evidence="1 2">PWS21</strain>
    </source>
</reference>
<keyword evidence="2" id="KW-1185">Reference proteome</keyword>
<sequence length="165" mass="18157">MLVRVAAIRLLNELSLAEIIDTASTLGRSGYRLAVFLSDRELGDSGCLRQLRRALFRLSDAGVVPVISDPVEDLASVHLGVRMIRRAASIIAVTPEWLGIGDTEAYFDRPLYLARSRQLRRLAHENAACLMFDGVASEWHMNFLASLPFTLHGGPADLTLLRVSA</sequence>
<evidence type="ECO:0000313" key="2">
    <source>
        <dbReference type="Proteomes" id="UP000231409"/>
    </source>
</evidence>
<dbReference type="AlphaFoldDB" id="A0A2G1UPH7"/>
<dbReference type="Proteomes" id="UP000231409">
    <property type="component" value="Unassembled WGS sequence"/>
</dbReference>
<name>A0A2G1UPH7_9GAMM</name>
<accession>A0A2G1UPH7</accession>
<gene>
    <name evidence="1" type="ORF">CLH61_04925</name>
</gene>
<evidence type="ECO:0000313" key="1">
    <source>
        <dbReference type="EMBL" id="PHQ16417.1"/>
    </source>
</evidence>